<dbReference type="Proteomes" id="UP000015101">
    <property type="component" value="Unassembled WGS sequence"/>
</dbReference>
<dbReference type="HOGENOM" id="CLU_1143625_0_0_1"/>
<reference evidence="4" key="3">
    <citation type="submission" date="2015-06" db="UniProtKB">
        <authorList>
            <consortium name="EnsemblMetazoa"/>
        </authorList>
    </citation>
    <scope>IDENTIFICATION</scope>
</reference>
<gene>
    <name evidence="4" type="primary">20205074</name>
    <name evidence="3" type="ORF">HELRODRAFT_174647</name>
</gene>
<reference evidence="5" key="1">
    <citation type="submission" date="2012-12" db="EMBL/GenBank/DDBJ databases">
        <authorList>
            <person name="Hellsten U."/>
            <person name="Grimwood J."/>
            <person name="Chapman J.A."/>
            <person name="Shapiro H."/>
            <person name="Aerts A."/>
            <person name="Otillar R.P."/>
            <person name="Terry A.Y."/>
            <person name="Boore J.L."/>
            <person name="Simakov O."/>
            <person name="Marletaz F."/>
            <person name="Cho S.-J."/>
            <person name="Edsinger-Gonzales E."/>
            <person name="Havlak P."/>
            <person name="Kuo D.-H."/>
            <person name="Larsson T."/>
            <person name="Lv J."/>
            <person name="Arendt D."/>
            <person name="Savage R."/>
            <person name="Osoegawa K."/>
            <person name="de Jong P."/>
            <person name="Lindberg D.R."/>
            <person name="Seaver E.C."/>
            <person name="Weisblat D.A."/>
            <person name="Putnam N.H."/>
            <person name="Grigoriev I.V."/>
            <person name="Rokhsar D.S."/>
        </authorList>
    </citation>
    <scope>NUCLEOTIDE SEQUENCE</scope>
</reference>
<feature type="compositionally biased region" description="Acidic residues" evidence="1">
    <location>
        <begin position="201"/>
        <end position="210"/>
    </location>
</feature>
<dbReference type="EnsemblMetazoa" id="HelroT174647">
    <property type="protein sequence ID" value="HelroP174647"/>
    <property type="gene ID" value="HelroG174647"/>
</dbReference>
<dbReference type="EMBL" id="AMQM01004994">
    <property type="status" value="NOT_ANNOTATED_CDS"/>
    <property type="molecule type" value="Genomic_DNA"/>
</dbReference>
<evidence type="ECO:0000313" key="3">
    <source>
        <dbReference type="EMBL" id="ESO01683.1"/>
    </source>
</evidence>
<protein>
    <submittedName>
        <fullName evidence="3 4">Uncharacterized protein</fullName>
    </submittedName>
</protein>
<keyword evidence="2" id="KW-0732">Signal</keyword>
<evidence type="ECO:0000256" key="2">
    <source>
        <dbReference type="SAM" id="SignalP"/>
    </source>
</evidence>
<organism evidence="4 5">
    <name type="scientific">Helobdella robusta</name>
    <name type="common">Californian leech</name>
    <dbReference type="NCBI Taxonomy" id="6412"/>
    <lineage>
        <taxon>Eukaryota</taxon>
        <taxon>Metazoa</taxon>
        <taxon>Spiralia</taxon>
        <taxon>Lophotrochozoa</taxon>
        <taxon>Annelida</taxon>
        <taxon>Clitellata</taxon>
        <taxon>Hirudinea</taxon>
        <taxon>Rhynchobdellida</taxon>
        <taxon>Glossiphoniidae</taxon>
        <taxon>Helobdella</taxon>
    </lineage>
</organism>
<evidence type="ECO:0000256" key="1">
    <source>
        <dbReference type="SAM" id="MobiDB-lite"/>
    </source>
</evidence>
<feature type="region of interest" description="Disordered" evidence="1">
    <location>
        <begin position="152"/>
        <end position="243"/>
    </location>
</feature>
<dbReference type="GeneID" id="20205074"/>
<evidence type="ECO:0000313" key="5">
    <source>
        <dbReference type="Proteomes" id="UP000015101"/>
    </source>
</evidence>
<proteinExistence type="predicted"/>
<evidence type="ECO:0000313" key="4">
    <source>
        <dbReference type="EnsemblMetazoa" id="HelroP174647"/>
    </source>
</evidence>
<feature type="chain" id="PRO_5010980422" evidence="2">
    <location>
        <begin position="20"/>
        <end position="243"/>
    </location>
</feature>
<dbReference type="AlphaFoldDB" id="T1F8C5"/>
<feature type="signal peptide" evidence="2">
    <location>
        <begin position="1"/>
        <end position="19"/>
    </location>
</feature>
<reference evidence="3 5" key="2">
    <citation type="journal article" date="2013" name="Nature">
        <title>Insights into bilaterian evolution from three spiralian genomes.</title>
        <authorList>
            <person name="Simakov O."/>
            <person name="Marletaz F."/>
            <person name="Cho S.J."/>
            <person name="Edsinger-Gonzales E."/>
            <person name="Havlak P."/>
            <person name="Hellsten U."/>
            <person name="Kuo D.H."/>
            <person name="Larsson T."/>
            <person name="Lv J."/>
            <person name="Arendt D."/>
            <person name="Savage R."/>
            <person name="Osoegawa K."/>
            <person name="de Jong P."/>
            <person name="Grimwood J."/>
            <person name="Chapman J.A."/>
            <person name="Shapiro H."/>
            <person name="Aerts A."/>
            <person name="Otillar R.P."/>
            <person name="Terry A.Y."/>
            <person name="Boore J.L."/>
            <person name="Grigoriev I.V."/>
            <person name="Lindberg D.R."/>
            <person name="Seaver E.C."/>
            <person name="Weisblat D.A."/>
            <person name="Putnam N.H."/>
            <person name="Rokhsar D.S."/>
        </authorList>
    </citation>
    <scope>NUCLEOTIDE SEQUENCE</scope>
</reference>
<accession>T1F8C5</accession>
<sequence>MLLKFVIFILPLYFDQSTSKKIKCVACAKNLKVGNWKNLNLDEEPCFGDGRHVTECQAERCAFFLSIKKKNKTLGFWRLCMNRTNTGPDDLNYVGSDKTDLVIQKFSSKAFGNCGTANEVIGDLKVSPDRKFTKQGKEFYEKVIGSWTKDACKSRKDKNSSGYSDDASDEMGKNKKKKTDSDEDNGHNSKGKNSKENHYNEEDEEDDDDKDNNKRDNNSADSDENESNNDDGEHDNEQQPDGR</sequence>
<dbReference type="EMBL" id="KB096743">
    <property type="protein sequence ID" value="ESO01683.1"/>
    <property type="molecule type" value="Genomic_DNA"/>
</dbReference>
<dbReference type="KEGG" id="hro:HELRODRAFT_174647"/>
<feature type="compositionally biased region" description="Acidic residues" evidence="1">
    <location>
        <begin position="221"/>
        <end position="234"/>
    </location>
</feature>
<keyword evidence="5" id="KW-1185">Reference proteome</keyword>
<dbReference type="InParanoid" id="T1F8C5"/>
<dbReference type="CTD" id="20205074"/>
<name>T1F8C5_HELRO</name>
<dbReference type="RefSeq" id="XP_009020337.1">
    <property type="nucleotide sequence ID" value="XM_009022089.1"/>
</dbReference>